<evidence type="ECO:0000259" key="1">
    <source>
        <dbReference type="SMART" id="SM00460"/>
    </source>
</evidence>
<reference evidence="2" key="1">
    <citation type="journal article" date="2021" name="Environ. Microbiol.">
        <title>Genomic characterization of three novel Desulfobacterota classes expand the metabolic and phylogenetic diversity of the phylum.</title>
        <authorList>
            <person name="Murphy C.L."/>
            <person name="Biggerstaff J."/>
            <person name="Eichhorn A."/>
            <person name="Ewing E."/>
            <person name="Shahan R."/>
            <person name="Soriano D."/>
            <person name="Stewart S."/>
            <person name="VanMol K."/>
            <person name="Walker R."/>
            <person name="Walters P."/>
            <person name="Elshahed M.S."/>
            <person name="Youssef N.H."/>
        </authorList>
    </citation>
    <scope>NUCLEOTIDE SEQUENCE</scope>
    <source>
        <strain evidence="2">Zod_Metabat.24</strain>
    </source>
</reference>
<dbReference type="PANTHER" id="PTHR33490">
    <property type="entry name" value="BLR5614 PROTEIN-RELATED"/>
    <property type="match status" value="1"/>
</dbReference>
<dbReference type="Gene3D" id="3.10.620.30">
    <property type="match status" value="1"/>
</dbReference>
<feature type="domain" description="Transglutaminase-like" evidence="1">
    <location>
        <begin position="407"/>
        <end position="468"/>
    </location>
</feature>
<comment type="caution">
    <text evidence="2">The sequence shown here is derived from an EMBL/GenBank/DDBJ whole genome shotgun (WGS) entry which is preliminary data.</text>
</comment>
<proteinExistence type="predicted"/>
<organism evidence="2 3">
    <name type="scientific">Candidatus Zymogenus saltonus</name>
    <dbReference type="NCBI Taxonomy" id="2844893"/>
    <lineage>
        <taxon>Bacteria</taxon>
        <taxon>Deltaproteobacteria</taxon>
        <taxon>Candidatus Zymogenia</taxon>
        <taxon>Candidatus Zymogeniales</taxon>
        <taxon>Candidatus Zymogenaceae</taxon>
        <taxon>Candidatus Zymogenus</taxon>
    </lineage>
</organism>
<protein>
    <submittedName>
        <fullName evidence="2">Transglutaminase domain-containing protein</fullName>
    </submittedName>
</protein>
<accession>A0A9D8PNU6</accession>
<dbReference type="Proteomes" id="UP000809273">
    <property type="component" value="Unassembled WGS sequence"/>
</dbReference>
<dbReference type="SMART" id="SM00460">
    <property type="entry name" value="TGc"/>
    <property type="match status" value="1"/>
</dbReference>
<dbReference type="AlphaFoldDB" id="A0A9D8PNU6"/>
<dbReference type="InterPro" id="IPR038765">
    <property type="entry name" value="Papain-like_cys_pep_sf"/>
</dbReference>
<dbReference type="EMBL" id="JAFGIX010000023">
    <property type="protein sequence ID" value="MBN1572477.1"/>
    <property type="molecule type" value="Genomic_DNA"/>
</dbReference>
<evidence type="ECO:0000313" key="2">
    <source>
        <dbReference type="EMBL" id="MBN1572477.1"/>
    </source>
</evidence>
<dbReference type="InterPro" id="IPR002931">
    <property type="entry name" value="Transglutaminase-like"/>
</dbReference>
<dbReference type="Pfam" id="PF01841">
    <property type="entry name" value="Transglut_core"/>
    <property type="match status" value="1"/>
</dbReference>
<dbReference type="SUPFAM" id="SSF54001">
    <property type="entry name" value="Cysteine proteinases"/>
    <property type="match status" value="1"/>
</dbReference>
<evidence type="ECO:0000313" key="3">
    <source>
        <dbReference type="Proteomes" id="UP000809273"/>
    </source>
</evidence>
<name>A0A9D8PNU6_9DELT</name>
<sequence length="508" mass="56828">MFRQRIIGFFTLILLSFGLLFCSGTTKYEREFEGYREMETVADDWYSTYLLDMKAGYDHIRVTKGLLGDREVVRIVEEGAVVFIFDEKKGPVVNDIYGEAFLTADEDRDLLGFMYRMTVLSHGVLIEGIRSGDYILVDFHSGGGEQHIKFSADQNIYPSVALTYIAIEEAMNAAKGTGFVPGQKFKYRVFIENLKVIKDMEVEVLGVEEVVVGGEKSKLFKVETKIEGYKSTSWVGIDGRVVKEITLERFEAKLTDKEKAQDLDGAGITYGDILEIALVPSDKRIKNPEGLKLLRVKIDNFPKTSSALTGDFQSLEGPDDRMGYIFTMRRGEVEESAPVKYGDFPDDVKEYLLPSIDVESDNRLIVAKAKEIAGDGKDPVKDAEKILDWVFENVEKKMVDATSALDALNTLEGECESHAYLLAALLRARGIPAKVVSGIVYSEGLDGFFFHAWNEVYLGRWIPVDATFGQFPADPTHIKFSEGGRSSLFDIVSLIGSIKVDVLEMVRD</sequence>
<gene>
    <name evidence="2" type="ORF">JW984_04690</name>
</gene>
<dbReference type="PANTHER" id="PTHR33490:SF3">
    <property type="entry name" value="CONSERVED INTEGRAL MEMBRANE PROTEIN"/>
    <property type="match status" value="1"/>
</dbReference>
<reference evidence="2" key="2">
    <citation type="submission" date="2021-01" db="EMBL/GenBank/DDBJ databases">
        <authorList>
            <person name="Hahn C.R."/>
            <person name="Youssef N.H."/>
            <person name="Elshahed M."/>
        </authorList>
    </citation>
    <scope>NUCLEOTIDE SEQUENCE</scope>
    <source>
        <strain evidence="2">Zod_Metabat.24</strain>
    </source>
</reference>